<feature type="region of interest" description="Disordered" evidence="1">
    <location>
        <begin position="551"/>
        <end position="581"/>
    </location>
</feature>
<feature type="region of interest" description="Disordered" evidence="1">
    <location>
        <begin position="318"/>
        <end position="338"/>
    </location>
</feature>
<feature type="compositionally biased region" description="Polar residues" evidence="1">
    <location>
        <begin position="642"/>
        <end position="656"/>
    </location>
</feature>
<proteinExistence type="predicted"/>
<dbReference type="SMART" id="SM00595">
    <property type="entry name" value="MADF"/>
    <property type="match status" value="2"/>
</dbReference>
<evidence type="ECO:0000313" key="3">
    <source>
        <dbReference type="EnsemblMetazoa" id="SCAU002887-PA"/>
    </source>
</evidence>
<keyword evidence="4" id="KW-1185">Reference proteome</keyword>
<evidence type="ECO:0000256" key="1">
    <source>
        <dbReference type="SAM" id="MobiDB-lite"/>
    </source>
</evidence>
<dbReference type="PROSITE" id="PS51029">
    <property type="entry name" value="MADF"/>
    <property type="match status" value="2"/>
</dbReference>
<accession>A0A1I8NXE5</accession>
<name>A0A1I8NXE5_STOCA</name>
<feature type="compositionally biased region" description="Low complexity" evidence="1">
    <location>
        <begin position="699"/>
        <end position="723"/>
    </location>
</feature>
<dbReference type="AlphaFoldDB" id="A0A1I8NXE5"/>
<feature type="region of interest" description="Disordered" evidence="1">
    <location>
        <begin position="156"/>
        <end position="186"/>
    </location>
</feature>
<dbReference type="EnsemblMetazoa" id="SCAU002887-RA">
    <property type="protein sequence ID" value="SCAU002887-PA"/>
    <property type="gene ID" value="SCAU002887"/>
</dbReference>
<dbReference type="Pfam" id="PF10545">
    <property type="entry name" value="MADF_DNA_bdg"/>
    <property type="match status" value="2"/>
</dbReference>
<feature type="domain" description="MADF" evidence="2">
    <location>
        <begin position="354"/>
        <end position="441"/>
    </location>
</feature>
<gene>
    <name evidence="3" type="primary">106087075</name>
</gene>
<feature type="compositionally biased region" description="Low complexity" evidence="1">
    <location>
        <begin position="657"/>
        <end position="685"/>
    </location>
</feature>
<feature type="compositionally biased region" description="Low complexity" evidence="1">
    <location>
        <begin position="731"/>
        <end position="743"/>
    </location>
</feature>
<evidence type="ECO:0000259" key="2">
    <source>
        <dbReference type="PROSITE" id="PS51029"/>
    </source>
</evidence>
<dbReference type="GO" id="GO:0005667">
    <property type="term" value="C:transcription regulator complex"/>
    <property type="evidence" value="ECO:0007669"/>
    <property type="project" value="TreeGrafter"/>
</dbReference>
<dbReference type="KEGG" id="scac:106087075"/>
<dbReference type="Proteomes" id="UP000095300">
    <property type="component" value="Unassembled WGS sequence"/>
</dbReference>
<dbReference type="STRING" id="35570.A0A1I8NXE5"/>
<feature type="compositionally biased region" description="Polar residues" evidence="1">
    <location>
        <begin position="566"/>
        <end position="580"/>
    </location>
</feature>
<dbReference type="GO" id="GO:0005634">
    <property type="term" value="C:nucleus"/>
    <property type="evidence" value="ECO:0007669"/>
    <property type="project" value="TreeGrafter"/>
</dbReference>
<dbReference type="InterPro" id="IPR006578">
    <property type="entry name" value="MADF-dom"/>
</dbReference>
<feature type="domain" description="MADF" evidence="2">
    <location>
        <begin position="65"/>
        <end position="150"/>
    </location>
</feature>
<dbReference type="OrthoDB" id="5984255at2759"/>
<protein>
    <recommendedName>
        <fullName evidence="2">MADF domain-containing protein</fullName>
    </recommendedName>
</protein>
<dbReference type="InterPro" id="IPR039353">
    <property type="entry name" value="TF_Adf1"/>
</dbReference>
<reference evidence="3" key="1">
    <citation type="submission" date="2020-05" db="UniProtKB">
        <authorList>
            <consortium name="EnsemblMetazoa"/>
        </authorList>
    </citation>
    <scope>IDENTIFICATION</scope>
    <source>
        <strain evidence="3">USDA</strain>
    </source>
</reference>
<sequence length="788" mass="88624">METITLSSTDNANHQTLHVAAGGLSDHHHHQHSPVDEDQMMNLSDMADLSQEMQESIVAIPKEVILISLVSQEQALYNPKHENYRNTQRKDMKWKEIADNVGWEDTQCKAKWKAMRDQYCRELKRSKFNAKANVKWKYFKELDFLRPYALARNYRPRNPIPANNNNNNTNSNNSTNSNNNNQNSYNCSAVATANDVNNATDNNNTKFTTIKIETNATESFVTCDFTSVKDGGGTNHLTEEQLNTVLQQQTDENNWTYITGSSTSSNNNSRLDNHSLGEATQHLLSTHHHHQQQHADEALYNALVDCVGQIQQQQQHQLCQQQSNSSQQNSSVNDEEDDDPIHTFLNIESYFEKELIALIQHEDVLYNSFNPNYRNVKLKLEVWDEIARKLKKTVKQCRLKWKALRDQFIREHKRLKNRENIESLPRWKHYDALSFLQKFIKHKAGEFEAKQPLMQITKTEIDADMDDDDDHMNISGSSPMRSPLDNIKREISHNHIRMPDLVSEDPNPNQNLHQHQHSETLCMATSSVGEYDDMDIDNYIIGDGDSVVDEHNAQEEQEDDTQPEDNTSIQEFSPFGNTTKHNGEEEVAARHPNLEATNASYKPSVSVSPQTLQTTNGGGGRGLVNEHQNQQTHHINMPSLDLSDNNDVISPDNNMKATTTTQTQQTYQASAASSNSPSLSLTTTLDMCAATPPPPAPAPASTTATQANSTTAAPSTSEAATNTQPTQLLPSNSNIASNNNSVNSEDDEVGAFFKAVAMKIRSAKLSPVAFTDLQIDILRVINGSLRNH</sequence>
<feature type="compositionally biased region" description="Low complexity" evidence="1">
    <location>
        <begin position="318"/>
        <end position="331"/>
    </location>
</feature>
<organism evidence="3 4">
    <name type="scientific">Stomoxys calcitrans</name>
    <name type="common">Stable fly</name>
    <name type="synonym">Conops calcitrans</name>
    <dbReference type="NCBI Taxonomy" id="35570"/>
    <lineage>
        <taxon>Eukaryota</taxon>
        <taxon>Metazoa</taxon>
        <taxon>Ecdysozoa</taxon>
        <taxon>Arthropoda</taxon>
        <taxon>Hexapoda</taxon>
        <taxon>Insecta</taxon>
        <taxon>Pterygota</taxon>
        <taxon>Neoptera</taxon>
        <taxon>Endopterygota</taxon>
        <taxon>Diptera</taxon>
        <taxon>Brachycera</taxon>
        <taxon>Muscomorpha</taxon>
        <taxon>Muscoidea</taxon>
        <taxon>Muscidae</taxon>
        <taxon>Stomoxys</taxon>
    </lineage>
</organism>
<dbReference type="GO" id="GO:0006357">
    <property type="term" value="P:regulation of transcription by RNA polymerase II"/>
    <property type="evidence" value="ECO:0007669"/>
    <property type="project" value="TreeGrafter"/>
</dbReference>
<dbReference type="PANTHER" id="PTHR12243:SF64">
    <property type="entry name" value="DORSAL INTERACTING PROTEIN 3-RELATED"/>
    <property type="match status" value="1"/>
</dbReference>
<dbReference type="PANTHER" id="PTHR12243">
    <property type="entry name" value="MADF DOMAIN TRANSCRIPTION FACTOR"/>
    <property type="match status" value="1"/>
</dbReference>
<dbReference type="VEuPathDB" id="VectorBase:SCAU002887"/>
<feature type="compositionally biased region" description="Low complexity" evidence="1">
    <location>
        <begin position="163"/>
        <end position="186"/>
    </location>
</feature>
<evidence type="ECO:0000313" key="4">
    <source>
        <dbReference type="Proteomes" id="UP000095300"/>
    </source>
</evidence>
<feature type="compositionally biased region" description="Polar residues" evidence="1">
    <location>
        <begin position="596"/>
        <end position="615"/>
    </location>
</feature>
<feature type="region of interest" description="Disordered" evidence="1">
    <location>
        <begin position="596"/>
        <end position="744"/>
    </location>
</feature>